<evidence type="ECO:0000313" key="3">
    <source>
        <dbReference type="Proteomes" id="UP000823886"/>
    </source>
</evidence>
<keyword evidence="1" id="KW-0472">Membrane</keyword>
<protein>
    <submittedName>
        <fullName evidence="2">ABC transporter permease</fullName>
    </submittedName>
</protein>
<evidence type="ECO:0000256" key="1">
    <source>
        <dbReference type="SAM" id="Phobius"/>
    </source>
</evidence>
<organism evidence="2 3">
    <name type="scientific">Candidatus Blautia merdavium</name>
    <dbReference type="NCBI Taxonomy" id="2838494"/>
    <lineage>
        <taxon>Bacteria</taxon>
        <taxon>Bacillati</taxon>
        <taxon>Bacillota</taxon>
        <taxon>Clostridia</taxon>
        <taxon>Lachnospirales</taxon>
        <taxon>Lachnospiraceae</taxon>
        <taxon>Blautia</taxon>
    </lineage>
</organism>
<name>A0A9D2TBA2_9FIRM</name>
<feature type="transmembrane region" description="Helical" evidence="1">
    <location>
        <begin position="12"/>
        <end position="28"/>
    </location>
</feature>
<feature type="transmembrane region" description="Helical" evidence="1">
    <location>
        <begin position="309"/>
        <end position="329"/>
    </location>
</feature>
<keyword evidence="1" id="KW-1133">Transmembrane helix</keyword>
<proteinExistence type="predicted"/>
<comment type="caution">
    <text evidence="2">The sequence shown here is derived from an EMBL/GenBank/DDBJ whole genome shotgun (WGS) entry which is preliminary data.</text>
</comment>
<reference evidence="2" key="2">
    <citation type="submission" date="2021-04" db="EMBL/GenBank/DDBJ databases">
        <authorList>
            <person name="Gilroy R."/>
        </authorList>
    </citation>
    <scope>NUCLEOTIDE SEQUENCE</scope>
    <source>
        <strain evidence="2">ChiBcec2-3848</strain>
    </source>
</reference>
<feature type="transmembrane region" description="Helical" evidence="1">
    <location>
        <begin position="40"/>
        <end position="59"/>
    </location>
</feature>
<feature type="transmembrane region" description="Helical" evidence="1">
    <location>
        <begin position="268"/>
        <end position="289"/>
    </location>
</feature>
<feature type="transmembrane region" description="Helical" evidence="1">
    <location>
        <begin position="149"/>
        <end position="170"/>
    </location>
</feature>
<dbReference type="InterPro" id="IPR010540">
    <property type="entry name" value="CmpB_TMEM229"/>
</dbReference>
<evidence type="ECO:0000313" key="2">
    <source>
        <dbReference type="EMBL" id="HJC62771.1"/>
    </source>
</evidence>
<feature type="transmembrane region" description="Helical" evidence="1">
    <location>
        <begin position="109"/>
        <end position="129"/>
    </location>
</feature>
<keyword evidence="1" id="KW-0812">Transmembrane</keyword>
<feature type="transmembrane region" description="Helical" evidence="1">
    <location>
        <begin position="341"/>
        <end position="363"/>
    </location>
</feature>
<dbReference type="Proteomes" id="UP000823886">
    <property type="component" value="Unassembled WGS sequence"/>
</dbReference>
<feature type="transmembrane region" description="Helical" evidence="1">
    <location>
        <begin position="375"/>
        <end position="398"/>
    </location>
</feature>
<sequence>MTYTLEDFMWIFYIYSFAGWCAGVAANAMRRKRFINTGFLNLPLCPVYGTIGIVFSIFLPELEDHWFFLALGGSVLAAVVIVVTGVILEHVFGRKWWDYSKTRFQFQGYLNYQHLLGFAVGAVLCTKVLNPLLLDLEHRIPEAAEDVLLLLLGLLFLADTVCCGAAVLSLHRTVRMMRFTGRVQEFTDDFGNALTRHVQRRMERSYPNLEIRKILDTPAREKDREVFARGCCFYKLAGLFFIGSFLGDLVETIFCYVRSGVLMSRSSVVYGPFSIVWGFGCALLTAFLYKYREKSDRYIFVYGTVLGGAYEYICSALSELVFGTVFWDYSEIPFNLGGRINLLYCFFWGIAAVVWLKILYPILSSWIEKLPVRTGTVLTWVMVVFMTVNMAISALALYRYDTRREQPEAQNGLERFLDTHFDDARMEKIYPNAKEV</sequence>
<dbReference type="AlphaFoldDB" id="A0A9D2TBA2"/>
<dbReference type="Pfam" id="PF06541">
    <property type="entry name" value="ABC_trans_CmpB"/>
    <property type="match status" value="2"/>
</dbReference>
<accession>A0A9D2TBA2</accession>
<dbReference type="EMBL" id="DWVZ01000050">
    <property type="protein sequence ID" value="HJC62771.1"/>
    <property type="molecule type" value="Genomic_DNA"/>
</dbReference>
<feature type="transmembrane region" description="Helical" evidence="1">
    <location>
        <begin position="65"/>
        <end position="88"/>
    </location>
</feature>
<gene>
    <name evidence="2" type="ORF">H9753_04010</name>
</gene>
<reference evidence="2" key="1">
    <citation type="journal article" date="2021" name="PeerJ">
        <title>Extensive microbial diversity within the chicken gut microbiome revealed by metagenomics and culture.</title>
        <authorList>
            <person name="Gilroy R."/>
            <person name="Ravi A."/>
            <person name="Getino M."/>
            <person name="Pursley I."/>
            <person name="Horton D.L."/>
            <person name="Alikhan N.F."/>
            <person name="Baker D."/>
            <person name="Gharbi K."/>
            <person name="Hall N."/>
            <person name="Watson M."/>
            <person name="Adriaenssens E.M."/>
            <person name="Foster-Nyarko E."/>
            <person name="Jarju S."/>
            <person name="Secka A."/>
            <person name="Antonio M."/>
            <person name="Oren A."/>
            <person name="Chaudhuri R.R."/>
            <person name="La Ragione R."/>
            <person name="Hildebrand F."/>
            <person name="Pallen M.J."/>
        </authorList>
    </citation>
    <scope>NUCLEOTIDE SEQUENCE</scope>
    <source>
        <strain evidence="2">ChiBcec2-3848</strain>
    </source>
</reference>